<sequence length="206" mass="22752">MPESAIHKRLFRQLRPISSWWHYDCVSQHSEGGRTWRYRGPQHRKLSQRDAVPGWSGAPGFSEPRVWVVGHQTRAKLRGRGGRGPRGAGRETKTGNIVISIVERNTALYVPFLCRKRDNTYHTGTAAAAAAVADAAHTVGSQGTFAITTAPRPHSRKDNYASCVLIALGMRGEKRKGTRHSVFRSSVICDASKPTTSYLARTRSSS</sequence>
<name>A0AA40DH88_9PEZI</name>
<dbReference type="RefSeq" id="XP_060290318.1">
    <property type="nucleotide sequence ID" value="XM_060435367.1"/>
</dbReference>
<dbReference type="GeneID" id="85318637"/>
<keyword evidence="2" id="KW-1185">Reference proteome</keyword>
<dbReference type="Proteomes" id="UP001172101">
    <property type="component" value="Unassembled WGS sequence"/>
</dbReference>
<dbReference type="AlphaFoldDB" id="A0AA40DH88"/>
<dbReference type="EMBL" id="JAUIRO010000008">
    <property type="protein sequence ID" value="KAK0703459.1"/>
    <property type="molecule type" value="Genomic_DNA"/>
</dbReference>
<reference evidence="1" key="1">
    <citation type="submission" date="2023-06" db="EMBL/GenBank/DDBJ databases">
        <title>Genome-scale phylogeny and comparative genomics of the fungal order Sordariales.</title>
        <authorList>
            <consortium name="Lawrence Berkeley National Laboratory"/>
            <person name="Hensen N."/>
            <person name="Bonometti L."/>
            <person name="Westerberg I."/>
            <person name="Brannstrom I.O."/>
            <person name="Guillou S."/>
            <person name="Cros-Aarteil S."/>
            <person name="Calhoun S."/>
            <person name="Haridas S."/>
            <person name="Kuo A."/>
            <person name="Mondo S."/>
            <person name="Pangilinan J."/>
            <person name="Riley R."/>
            <person name="LaButti K."/>
            <person name="Andreopoulos B."/>
            <person name="Lipzen A."/>
            <person name="Chen C."/>
            <person name="Yanf M."/>
            <person name="Daum C."/>
            <person name="Ng V."/>
            <person name="Clum A."/>
            <person name="Steindorff A."/>
            <person name="Ohm R."/>
            <person name="Martin F."/>
            <person name="Silar P."/>
            <person name="Natvig D."/>
            <person name="Lalanne C."/>
            <person name="Gautier V."/>
            <person name="Ament-velasquez S.L."/>
            <person name="Kruys A."/>
            <person name="Hutchinson M.I."/>
            <person name="Powell A.J."/>
            <person name="Barry K."/>
            <person name="Miller A.N."/>
            <person name="Grigoriev I.V."/>
            <person name="Debuchy R."/>
            <person name="Gladieux P."/>
            <person name="Thoren M.H."/>
            <person name="Johannesson H."/>
        </authorList>
    </citation>
    <scope>NUCLEOTIDE SEQUENCE</scope>
    <source>
        <strain evidence="1">SMH2392-1A</strain>
    </source>
</reference>
<accession>A0AA40DH88</accession>
<gene>
    <name evidence="1" type="ORF">B0T26DRAFT_499472</name>
</gene>
<evidence type="ECO:0000313" key="2">
    <source>
        <dbReference type="Proteomes" id="UP001172101"/>
    </source>
</evidence>
<evidence type="ECO:0000313" key="1">
    <source>
        <dbReference type="EMBL" id="KAK0703459.1"/>
    </source>
</evidence>
<proteinExistence type="predicted"/>
<comment type="caution">
    <text evidence="1">The sequence shown here is derived from an EMBL/GenBank/DDBJ whole genome shotgun (WGS) entry which is preliminary data.</text>
</comment>
<organism evidence="1 2">
    <name type="scientific">Lasiosphaeria miniovina</name>
    <dbReference type="NCBI Taxonomy" id="1954250"/>
    <lineage>
        <taxon>Eukaryota</taxon>
        <taxon>Fungi</taxon>
        <taxon>Dikarya</taxon>
        <taxon>Ascomycota</taxon>
        <taxon>Pezizomycotina</taxon>
        <taxon>Sordariomycetes</taxon>
        <taxon>Sordariomycetidae</taxon>
        <taxon>Sordariales</taxon>
        <taxon>Lasiosphaeriaceae</taxon>
        <taxon>Lasiosphaeria</taxon>
    </lineage>
</organism>
<protein>
    <submittedName>
        <fullName evidence="1">Uncharacterized protein</fullName>
    </submittedName>
</protein>